<reference evidence="2 3" key="1">
    <citation type="journal article" date="2019" name="Int. J. Syst. Evol. Microbiol.">
        <title>The Global Catalogue of Microorganisms (GCM) 10K type strain sequencing project: providing services to taxonomists for standard genome sequencing and annotation.</title>
        <authorList>
            <consortium name="The Broad Institute Genomics Platform"/>
            <consortium name="The Broad Institute Genome Sequencing Center for Infectious Disease"/>
            <person name="Wu L."/>
            <person name="Ma J."/>
        </authorList>
    </citation>
    <scope>NUCLEOTIDE SEQUENCE [LARGE SCALE GENOMIC DNA]</scope>
    <source>
        <strain evidence="2 3">JCM 4565</strain>
    </source>
</reference>
<proteinExistence type="predicted"/>
<dbReference type="Proteomes" id="UP001500063">
    <property type="component" value="Unassembled WGS sequence"/>
</dbReference>
<dbReference type="InterPro" id="IPR009839">
    <property type="entry name" value="SseB_N"/>
</dbReference>
<comment type="caution">
    <text evidence="2">The sequence shown here is derived from an EMBL/GenBank/DDBJ whole genome shotgun (WGS) entry which is preliminary data.</text>
</comment>
<name>A0ABN0WDW1_9ACTN</name>
<evidence type="ECO:0000313" key="3">
    <source>
        <dbReference type="Proteomes" id="UP001500063"/>
    </source>
</evidence>
<gene>
    <name evidence="2" type="ORF">GCM10010319_07590</name>
</gene>
<sequence length="127" mass="13417">MSLRDEVAAVHAVRGRPAALVGEFRRTAVLVPMDGQGGLWTAEFGGVQWIHAFTDETALARFAAARGEAARDWEYRSVLGARLLDVVVPAVGEPTGVALDVGGERPMMFPPVAGIVPEHAAVDGATR</sequence>
<evidence type="ECO:0000313" key="2">
    <source>
        <dbReference type="EMBL" id="GAA0334090.1"/>
    </source>
</evidence>
<accession>A0ABN0WDW1</accession>
<keyword evidence="3" id="KW-1185">Reference proteome</keyword>
<dbReference type="RefSeq" id="WP_344115999.1">
    <property type="nucleotide sequence ID" value="NZ_BAAABW010000002.1"/>
</dbReference>
<dbReference type="Pfam" id="PF07179">
    <property type="entry name" value="SseB"/>
    <property type="match status" value="1"/>
</dbReference>
<organism evidence="2 3">
    <name type="scientific">Streptomyces blastmyceticus</name>
    <dbReference type="NCBI Taxonomy" id="68180"/>
    <lineage>
        <taxon>Bacteria</taxon>
        <taxon>Bacillati</taxon>
        <taxon>Actinomycetota</taxon>
        <taxon>Actinomycetes</taxon>
        <taxon>Kitasatosporales</taxon>
        <taxon>Streptomycetaceae</taxon>
        <taxon>Streptomyces</taxon>
    </lineage>
</organism>
<feature type="domain" description="SseB protein N-terminal" evidence="1">
    <location>
        <begin position="9"/>
        <end position="111"/>
    </location>
</feature>
<protein>
    <recommendedName>
        <fullName evidence="1">SseB protein N-terminal domain-containing protein</fullName>
    </recommendedName>
</protein>
<dbReference type="EMBL" id="BAAABW010000002">
    <property type="protein sequence ID" value="GAA0334090.1"/>
    <property type="molecule type" value="Genomic_DNA"/>
</dbReference>
<evidence type="ECO:0000259" key="1">
    <source>
        <dbReference type="Pfam" id="PF07179"/>
    </source>
</evidence>